<reference evidence="2" key="1">
    <citation type="submission" date="2016-04" db="EMBL/GenBank/DDBJ databases">
        <authorList>
            <person name="Osei Sekyere J."/>
            <person name="Sivertsen A."/>
            <person name="Pedersen A.T."/>
            <person name="Sundsfjord A."/>
        </authorList>
    </citation>
    <scope>NUCLEOTIDE SEQUENCE [LARGE SCALE GENOMIC DNA]</scope>
    <source>
        <strain evidence="2">945174350</strain>
    </source>
</reference>
<evidence type="ECO:0000313" key="1">
    <source>
        <dbReference type="EMBL" id="OCO83189.1"/>
    </source>
</evidence>
<proteinExistence type="predicted"/>
<protein>
    <submittedName>
        <fullName evidence="1">Uncharacterized protein</fullName>
    </submittedName>
</protein>
<dbReference type="EMBL" id="LJEX02000106">
    <property type="protein sequence ID" value="OCO83189.1"/>
    <property type="molecule type" value="Genomic_DNA"/>
</dbReference>
<dbReference type="RefSeq" id="WP_038873021.1">
    <property type="nucleotide sequence ID" value="NZ_CADDTT010000060.1"/>
</dbReference>
<comment type="caution">
    <text evidence="1">The sequence shown here is derived from an EMBL/GenBank/DDBJ whole genome shotgun (WGS) entry which is preliminary data.</text>
</comment>
<gene>
    <name evidence="1" type="ORF">AN695_0219725</name>
</gene>
<dbReference type="AlphaFoldDB" id="A0A5P6GUE1"/>
<evidence type="ECO:0000313" key="2">
    <source>
        <dbReference type="Proteomes" id="UP000050489"/>
    </source>
</evidence>
<organism evidence="1 2">
    <name type="scientific">Serratia marcescens</name>
    <dbReference type="NCBI Taxonomy" id="615"/>
    <lineage>
        <taxon>Bacteria</taxon>
        <taxon>Pseudomonadati</taxon>
        <taxon>Pseudomonadota</taxon>
        <taxon>Gammaproteobacteria</taxon>
        <taxon>Enterobacterales</taxon>
        <taxon>Yersiniaceae</taxon>
        <taxon>Serratia</taxon>
    </lineage>
</organism>
<name>A0A5P6GUE1_SERMA</name>
<accession>A0A5P6GUE1</accession>
<sequence length="66" mass="7185">MFSKIQFRWWSVPLALLLTVALFMALDSCGVTQGVSGLLRSLLVGSVSVILLYGINRIAAKQTSSR</sequence>
<dbReference type="Proteomes" id="UP000050489">
    <property type="component" value="Unassembled WGS sequence"/>
</dbReference>